<reference evidence="7 8" key="1">
    <citation type="submission" date="2019-03" db="EMBL/GenBank/DDBJ databases">
        <title>Genomic Encyclopedia of Type Strains, Phase IV (KMG-IV): sequencing the most valuable type-strain genomes for metagenomic binning, comparative biology and taxonomic classification.</title>
        <authorList>
            <person name="Goeker M."/>
        </authorList>
    </citation>
    <scope>NUCLEOTIDE SEQUENCE [LARGE SCALE GENOMIC DNA]</scope>
    <source>
        <strain evidence="7 8">DSM 18063</strain>
    </source>
</reference>
<evidence type="ECO:0000256" key="4">
    <source>
        <dbReference type="PROSITE-ProRule" id="PRU00433"/>
    </source>
</evidence>
<dbReference type="InterPro" id="IPR009056">
    <property type="entry name" value="Cyt_c-like_dom"/>
</dbReference>
<gene>
    <name evidence="7" type="ORF">EV662_1094</name>
</gene>
<dbReference type="PANTHER" id="PTHR30600:SF4">
    <property type="entry name" value="CYTOCHROME C DOMAIN-CONTAINING PROTEIN"/>
    <property type="match status" value="1"/>
</dbReference>
<keyword evidence="1 4" id="KW-0349">Heme</keyword>
<dbReference type="InterPro" id="IPR010538">
    <property type="entry name" value="DHOR"/>
</dbReference>
<keyword evidence="5" id="KW-0732">Signal</keyword>
<evidence type="ECO:0000259" key="6">
    <source>
        <dbReference type="PROSITE" id="PS51007"/>
    </source>
</evidence>
<dbReference type="InterPro" id="IPR036909">
    <property type="entry name" value="Cyt_c-like_dom_sf"/>
</dbReference>
<keyword evidence="2 4" id="KW-0479">Metal-binding</keyword>
<keyword evidence="8" id="KW-1185">Reference proteome</keyword>
<protein>
    <submittedName>
        <fullName evidence="7">CxxC motif-containing protein (DUF1111 family)</fullName>
    </submittedName>
</protein>
<feature type="domain" description="Cytochrome c" evidence="6">
    <location>
        <begin position="352"/>
        <end position="483"/>
    </location>
</feature>
<dbReference type="GO" id="GO:0020037">
    <property type="term" value="F:heme binding"/>
    <property type="evidence" value="ECO:0007669"/>
    <property type="project" value="InterPro"/>
</dbReference>
<sequence length="483" mass="51482">MAPLPLKSPALNTRASLLLLCGLALLPGHPLAAAETQADRKARLLALTQDFTKPEPYEALQGGSGTNRSRFDRNTFSLPSAALSFEERGDFFLGNGVFDRAWVVAPSSTLASDGLGPLFNARSCQGCHVKDGRGHPPAPGDGNMVSMLFSLSDAHGNPDPVYGHQFQDQAVPGMAAEGKVRVRYRPVPFTYPDGTTVMLRKPVYSTDAALSDGVALNPRIAPPMIGLGLFEAIPEAAILAHADPGDADGDGISGRAHWLAGAGGRVLGRFGWKATEATIRDQSAVAFHNDMGLSTSLFPAPHGDCTAAQTACRGAIHGDENGGPEVTDDLLELVTFYAANLAVPARRDIGDKDVLAGKELFYKARCTACHVPKFATAADAPRERRNQLIWPYSDFLLHDMGPGLADATPTGGAEAAEWRTPPLWGIGLTEVVNGHSFFLHDGRARSLEEAILWHGGEAQAARDTYAAFTAEERAKILRFLESL</sequence>
<proteinExistence type="predicted"/>
<evidence type="ECO:0000313" key="7">
    <source>
        <dbReference type="EMBL" id="TCP39879.1"/>
    </source>
</evidence>
<evidence type="ECO:0000313" key="8">
    <source>
        <dbReference type="Proteomes" id="UP000294835"/>
    </source>
</evidence>
<dbReference type="Pfam" id="PF06537">
    <property type="entry name" value="DHOR"/>
    <property type="match status" value="2"/>
</dbReference>
<dbReference type="GO" id="GO:0046872">
    <property type="term" value="F:metal ion binding"/>
    <property type="evidence" value="ECO:0007669"/>
    <property type="project" value="UniProtKB-KW"/>
</dbReference>
<evidence type="ECO:0000256" key="1">
    <source>
        <dbReference type="ARBA" id="ARBA00022617"/>
    </source>
</evidence>
<dbReference type="AlphaFoldDB" id="A0A4R2PVA8"/>
<dbReference type="Gene3D" id="1.10.760.10">
    <property type="entry name" value="Cytochrome c-like domain"/>
    <property type="match status" value="1"/>
</dbReference>
<dbReference type="PIRSF" id="PIRSF028099">
    <property type="entry name" value="DUF1111"/>
    <property type="match status" value="1"/>
</dbReference>
<keyword evidence="3 4" id="KW-0408">Iron</keyword>
<evidence type="ECO:0000256" key="3">
    <source>
        <dbReference type="ARBA" id="ARBA00023004"/>
    </source>
</evidence>
<comment type="caution">
    <text evidence="7">The sequence shown here is derived from an EMBL/GenBank/DDBJ whole genome shotgun (WGS) entry which is preliminary data.</text>
</comment>
<dbReference type="InterPro" id="IPR051395">
    <property type="entry name" value="Cytochrome_c_Peroxidase/MauG"/>
</dbReference>
<name>A0A4R2PVA8_9RHOB</name>
<dbReference type="SUPFAM" id="SSF46626">
    <property type="entry name" value="Cytochrome c"/>
    <property type="match status" value="1"/>
</dbReference>
<dbReference type="PROSITE" id="PS51007">
    <property type="entry name" value="CYTC"/>
    <property type="match status" value="1"/>
</dbReference>
<dbReference type="GO" id="GO:0009055">
    <property type="term" value="F:electron transfer activity"/>
    <property type="evidence" value="ECO:0007669"/>
    <property type="project" value="InterPro"/>
</dbReference>
<feature type="chain" id="PRO_5020922854" evidence="5">
    <location>
        <begin position="33"/>
        <end position="483"/>
    </location>
</feature>
<dbReference type="GO" id="GO:0004130">
    <property type="term" value="F:cytochrome-c peroxidase activity"/>
    <property type="evidence" value="ECO:0007669"/>
    <property type="project" value="TreeGrafter"/>
</dbReference>
<feature type="signal peptide" evidence="5">
    <location>
        <begin position="1"/>
        <end position="32"/>
    </location>
</feature>
<dbReference type="PANTHER" id="PTHR30600">
    <property type="entry name" value="CYTOCHROME C PEROXIDASE-RELATED"/>
    <property type="match status" value="1"/>
</dbReference>
<evidence type="ECO:0000256" key="2">
    <source>
        <dbReference type="ARBA" id="ARBA00022723"/>
    </source>
</evidence>
<evidence type="ECO:0000256" key="5">
    <source>
        <dbReference type="SAM" id="SignalP"/>
    </source>
</evidence>
<accession>A0A4R2PVA8</accession>
<organism evidence="7 8">
    <name type="scientific">Rhodovulum marinum</name>
    <dbReference type="NCBI Taxonomy" id="320662"/>
    <lineage>
        <taxon>Bacteria</taxon>
        <taxon>Pseudomonadati</taxon>
        <taxon>Pseudomonadota</taxon>
        <taxon>Alphaproteobacteria</taxon>
        <taxon>Rhodobacterales</taxon>
        <taxon>Paracoccaceae</taxon>
        <taxon>Rhodovulum</taxon>
    </lineage>
</organism>
<dbReference type="Proteomes" id="UP000294835">
    <property type="component" value="Unassembled WGS sequence"/>
</dbReference>
<dbReference type="EMBL" id="SLXP01000009">
    <property type="protein sequence ID" value="TCP39879.1"/>
    <property type="molecule type" value="Genomic_DNA"/>
</dbReference>